<protein>
    <submittedName>
        <fullName evidence="6">Substrate-binding domain-containing protein</fullName>
    </submittedName>
</protein>
<feature type="chain" id="PRO_5045623006" evidence="4">
    <location>
        <begin position="22"/>
        <end position="330"/>
    </location>
</feature>
<dbReference type="PANTHER" id="PTHR46847">
    <property type="entry name" value="D-ALLOSE-BINDING PERIPLASMIC PROTEIN-RELATED"/>
    <property type="match status" value="1"/>
</dbReference>
<proteinExistence type="inferred from homology"/>
<dbReference type="EMBL" id="CP118246">
    <property type="protein sequence ID" value="WDR03557.1"/>
    <property type="molecule type" value="Genomic_DNA"/>
</dbReference>
<name>A0ABY7YQU7_9HYPH</name>
<comment type="subcellular location">
    <subcellularLocation>
        <location evidence="1">Cell envelope</location>
    </subcellularLocation>
</comment>
<dbReference type="SUPFAM" id="SSF53822">
    <property type="entry name" value="Periplasmic binding protein-like I"/>
    <property type="match status" value="1"/>
</dbReference>
<evidence type="ECO:0000256" key="3">
    <source>
        <dbReference type="ARBA" id="ARBA00022729"/>
    </source>
</evidence>
<sequence length="330" mass="34552">MKIAMAGMVSALALTATAVMAEETSFGPDNATETYYWISQNATLPLFVRTDYRGMKQAAEQLGVKIRIAGPTTIDLPGFIATIDQVCAQNPAGVSVVGWDPSLAASVDKCIEMGVPTVVDDADLPNSKRLTFIGTDWTTIGEEQAKAMIKALPDGGKIATMSIINAANTVHALQGFNETIKAAGDKYQVVASEDDGGDAQKAAQVTAALIAAHPDIAGLAGFDSESGAGIVTALGEAGLSGKVVVTAMEQTPEFFNTLKDGSVNAIIVQNRELFTYYAFKSLYDFHHNGLTTNGLKGFEGKPIPVNINTGVLVMTKDNIGAMQDAVAAAE</sequence>
<dbReference type="Gene3D" id="3.40.50.2300">
    <property type="match status" value="2"/>
</dbReference>
<dbReference type="InterPro" id="IPR028082">
    <property type="entry name" value="Peripla_BP_I"/>
</dbReference>
<evidence type="ECO:0000256" key="1">
    <source>
        <dbReference type="ARBA" id="ARBA00004196"/>
    </source>
</evidence>
<feature type="signal peptide" evidence="4">
    <location>
        <begin position="1"/>
        <end position="21"/>
    </location>
</feature>
<reference evidence="6 7" key="1">
    <citation type="submission" date="2023-02" db="EMBL/GenBank/DDBJ databases">
        <title>Devosia algicola sp. nov., isolated from the phycosphere of marine algae.</title>
        <authorList>
            <person name="Kim J.M."/>
            <person name="Lee J.K."/>
            <person name="Choi B.J."/>
            <person name="Bayburt H."/>
            <person name="Jeon C.O."/>
        </authorList>
    </citation>
    <scope>NUCLEOTIDE SEQUENCE [LARGE SCALE GENOMIC DNA]</scope>
    <source>
        <strain evidence="6 7">G20-9</strain>
    </source>
</reference>
<feature type="domain" description="Periplasmic binding protein" evidence="5">
    <location>
        <begin position="41"/>
        <end position="284"/>
    </location>
</feature>
<accession>A0ABY7YQU7</accession>
<evidence type="ECO:0000256" key="2">
    <source>
        <dbReference type="ARBA" id="ARBA00007639"/>
    </source>
</evidence>
<gene>
    <name evidence="6" type="ORF">PSQ19_05570</name>
</gene>
<keyword evidence="3 4" id="KW-0732">Signal</keyword>
<evidence type="ECO:0000313" key="6">
    <source>
        <dbReference type="EMBL" id="WDR03557.1"/>
    </source>
</evidence>
<evidence type="ECO:0000256" key="4">
    <source>
        <dbReference type="SAM" id="SignalP"/>
    </source>
</evidence>
<dbReference type="RefSeq" id="WP_282219949.1">
    <property type="nucleotide sequence ID" value="NZ_CP118246.1"/>
</dbReference>
<organism evidence="6 7">
    <name type="scientific">Devosia algicola</name>
    <dbReference type="NCBI Taxonomy" id="3026418"/>
    <lineage>
        <taxon>Bacteria</taxon>
        <taxon>Pseudomonadati</taxon>
        <taxon>Pseudomonadota</taxon>
        <taxon>Alphaproteobacteria</taxon>
        <taxon>Hyphomicrobiales</taxon>
        <taxon>Devosiaceae</taxon>
        <taxon>Devosia</taxon>
    </lineage>
</organism>
<comment type="similarity">
    <text evidence="2">Belongs to the bacterial solute-binding protein 2 family.</text>
</comment>
<dbReference type="Pfam" id="PF13407">
    <property type="entry name" value="Peripla_BP_4"/>
    <property type="match status" value="1"/>
</dbReference>
<dbReference type="PANTHER" id="PTHR46847:SF1">
    <property type="entry name" value="D-ALLOSE-BINDING PERIPLASMIC PROTEIN-RELATED"/>
    <property type="match status" value="1"/>
</dbReference>
<evidence type="ECO:0000259" key="5">
    <source>
        <dbReference type="Pfam" id="PF13407"/>
    </source>
</evidence>
<keyword evidence="7" id="KW-1185">Reference proteome</keyword>
<dbReference type="InterPro" id="IPR025997">
    <property type="entry name" value="SBP_2_dom"/>
</dbReference>
<evidence type="ECO:0000313" key="7">
    <source>
        <dbReference type="Proteomes" id="UP001220530"/>
    </source>
</evidence>
<dbReference type="Proteomes" id="UP001220530">
    <property type="component" value="Chromosome"/>
</dbReference>